<dbReference type="Gene3D" id="3.90.245.10">
    <property type="entry name" value="Ribonucleoside hydrolase-like"/>
    <property type="match status" value="1"/>
</dbReference>
<organism evidence="3 4">
    <name type="scientific">Bacteroides xylanisolvens</name>
    <dbReference type="NCBI Taxonomy" id="371601"/>
    <lineage>
        <taxon>Bacteria</taxon>
        <taxon>Pseudomonadati</taxon>
        <taxon>Bacteroidota</taxon>
        <taxon>Bacteroidia</taxon>
        <taxon>Bacteroidales</taxon>
        <taxon>Bacteroidaceae</taxon>
        <taxon>Bacteroides</taxon>
    </lineage>
</organism>
<evidence type="ECO:0000313" key="3">
    <source>
        <dbReference type="EMBL" id="RGK62732.1"/>
    </source>
</evidence>
<dbReference type="InterPro" id="IPR048527">
    <property type="entry name" value="Sde182_C"/>
</dbReference>
<sequence length="474" mass="54461">MKTFKIYLVLITWLGICTLPLQLQAKRSSNTTWKPRIVILTDIAPTHIEPDDMESMIRLLAHADLLEIEGIIASSGFNSSGGLYPVGWMDSLQTCFNAYERDLPNLMKRSNQTSFFAIQQENKKQAIGYWPSANYLRQRTVLGSLGFGYKMLGENNHSQGSELIIKLADEADERPLWIAIWGGGNTLAQALWKIKQERTEKEVDKFLNKLRVYAITDQDVPWDERNQLKTTSHYWMRKTFGKDLFFIWDESAWLSQNGLGRDNWQQYVSHIQRHGYLGRIYPKCKWGVEGDTPSFLYLLPNGLSIPDQCKQGSWGGYFEWHTSPDGETECYTNASTNIKTISQKYERYFYDAIFNNFAARMDWAEYGKGNRNPIVIINKKGGLQPVKVKANAGKSVILNAGQSHDPDGDELTFKWWILPEAGTYKKPIELKNSRTSKLTFTLPEDLKNQELHIICEVTDQGTPKLTSYRRIIIR</sequence>
<feature type="domain" description="Cellulose-binding Sde182 nucleoside hydrolase-like" evidence="1">
    <location>
        <begin position="36"/>
        <end position="318"/>
    </location>
</feature>
<dbReference type="EMBL" id="QSQU01000013">
    <property type="protein sequence ID" value="RGK62732.1"/>
    <property type="molecule type" value="Genomic_DNA"/>
</dbReference>
<dbReference type="InterPro" id="IPR011483">
    <property type="entry name" value="Sde182_NH-like"/>
</dbReference>
<dbReference type="InterPro" id="IPR036452">
    <property type="entry name" value="Ribo_hydro-like"/>
</dbReference>
<dbReference type="InterPro" id="IPR013783">
    <property type="entry name" value="Ig-like_fold"/>
</dbReference>
<protein>
    <submittedName>
        <fullName evidence="3">DUF1593 domain-containing protein</fullName>
    </submittedName>
</protein>
<dbReference type="GO" id="GO:0016799">
    <property type="term" value="F:hydrolase activity, hydrolyzing N-glycosyl compounds"/>
    <property type="evidence" value="ECO:0007669"/>
    <property type="project" value="InterPro"/>
</dbReference>
<dbReference type="Gene3D" id="2.60.40.10">
    <property type="entry name" value="Immunoglobulins"/>
    <property type="match status" value="1"/>
</dbReference>
<dbReference type="Pfam" id="PF07632">
    <property type="entry name" value="Sde182_NH-like"/>
    <property type="match status" value="1"/>
</dbReference>
<proteinExistence type="predicted"/>
<dbReference type="Pfam" id="PF21027">
    <property type="entry name" value="Sde0182_C"/>
    <property type="match status" value="1"/>
</dbReference>
<evidence type="ECO:0000259" key="2">
    <source>
        <dbReference type="Pfam" id="PF21027"/>
    </source>
</evidence>
<dbReference type="SUPFAM" id="SSF53590">
    <property type="entry name" value="Nucleoside hydrolase"/>
    <property type="match status" value="1"/>
</dbReference>
<name>A0A3E4NG46_9BACE</name>
<dbReference type="RefSeq" id="WP_117683900.1">
    <property type="nucleotide sequence ID" value="NZ_JADNHC010000008.1"/>
</dbReference>
<gene>
    <name evidence="3" type="ORF">DXD03_10615</name>
</gene>
<evidence type="ECO:0000259" key="1">
    <source>
        <dbReference type="Pfam" id="PF07632"/>
    </source>
</evidence>
<dbReference type="AlphaFoldDB" id="A0A3E4NG46"/>
<feature type="domain" description="Cellulose-binding Sde182 C-terminal" evidence="2">
    <location>
        <begin position="396"/>
        <end position="473"/>
    </location>
</feature>
<reference evidence="3 4" key="1">
    <citation type="submission" date="2018-08" db="EMBL/GenBank/DDBJ databases">
        <title>A genome reference for cultivated species of the human gut microbiota.</title>
        <authorList>
            <person name="Zou Y."/>
            <person name="Xue W."/>
            <person name="Luo G."/>
        </authorList>
    </citation>
    <scope>NUCLEOTIDE SEQUENCE [LARGE SCALE GENOMIC DNA]</scope>
    <source>
        <strain evidence="3 4">TF10-34</strain>
    </source>
</reference>
<accession>A0A3E4NG46</accession>
<comment type="caution">
    <text evidence="3">The sequence shown here is derived from an EMBL/GenBank/DDBJ whole genome shotgun (WGS) entry which is preliminary data.</text>
</comment>
<dbReference type="Proteomes" id="UP000261210">
    <property type="component" value="Unassembled WGS sequence"/>
</dbReference>
<evidence type="ECO:0000313" key="4">
    <source>
        <dbReference type="Proteomes" id="UP000261210"/>
    </source>
</evidence>